<dbReference type="Proteomes" id="UP000016223">
    <property type="component" value="Chromosome 1"/>
</dbReference>
<dbReference type="HOGENOM" id="CLU_2605062_0_0_4"/>
<evidence type="ECO:0000313" key="2">
    <source>
        <dbReference type="Proteomes" id="UP000016223"/>
    </source>
</evidence>
<sequence length="79" mass="8359">MPPPSSSRPASRARGLLIREVIRPESARAIRSLAMEEPSVQGVGHVLSMYIDPDEILVDLNFKESTATGDAADAIAGLG</sequence>
<accession>T1X8H3</accession>
<protein>
    <submittedName>
        <fullName evidence="1">Putative cation efflux family protein</fullName>
    </submittedName>
</protein>
<dbReference type="KEGG" id="vpd:VAPA_1c17450"/>
<reference evidence="1 2" key="1">
    <citation type="submission" date="2012-10" db="EMBL/GenBank/DDBJ databases">
        <title>Genome sequence of Variovorax paradoxus B4.</title>
        <authorList>
            <person name="Schuldes J."/>
            <person name="Brandt U."/>
            <person name="Hiessl S."/>
            <person name="Wuebbeler J.H."/>
            <person name="Thuermer A."/>
            <person name="Steinbuechel A."/>
            <person name="Daniel R."/>
        </authorList>
    </citation>
    <scope>NUCLEOTIDE SEQUENCE [LARGE SCALE GENOMIC DNA]</scope>
    <source>
        <strain evidence="1 2">B4</strain>
    </source>
</reference>
<dbReference type="PATRIC" id="fig|1246301.3.peg.1775"/>
<gene>
    <name evidence="1" type="ORF">VAPA_1c17450</name>
</gene>
<name>T1X8H3_VARPD</name>
<dbReference type="EMBL" id="CP003911">
    <property type="protein sequence ID" value="AGU48853.1"/>
    <property type="molecule type" value="Genomic_DNA"/>
</dbReference>
<evidence type="ECO:0000313" key="1">
    <source>
        <dbReference type="EMBL" id="AGU48853.1"/>
    </source>
</evidence>
<proteinExistence type="predicted"/>
<organism evidence="1 2">
    <name type="scientific">Variovorax paradoxus B4</name>
    <dbReference type="NCBI Taxonomy" id="1246301"/>
    <lineage>
        <taxon>Bacteria</taxon>
        <taxon>Pseudomonadati</taxon>
        <taxon>Pseudomonadota</taxon>
        <taxon>Betaproteobacteria</taxon>
        <taxon>Burkholderiales</taxon>
        <taxon>Comamonadaceae</taxon>
        <taxon>Variovorax</taxon>
    </lineage>
</organism>
<dbReference type="AlphaFoldDB" id="T1X8H3"/>